<dbReference type="PROSITE" id="PS51257">
    <property type="entry name" value="PROKAR_LIPOPROTEIN"/>
    <property type="match status" value="1"/>
</dbReference>
<evidence type="ECO:0000313" key="1">
    <source>
        <dbReference type="EMBL" id="RDU66212.1"/>
    </source>
</evidence>
<dbReference type="Proteomes" id="UP000256379">
    <property type="component" value="Unassembled WGS sequence"/>
</dbReference>
<dbReference type="EMBL" id="NXLQ01000006">
    <property type="protein sequence ID" value="RDU66212.1"/>
    <property type="molecule type" value="Genomic_DNA"/>
</dbReference>
<proteinExistence type="predicted"/>
<dbReference type="AlphaFoldDB" id="A0A3D8IM07"/>
<organism evidence="1 2">
    <name type="scientific">Helicobacter didelphidarum</name>
    <dbReference type="NCBI Taxonomy" id="2040648"/>
    <lineage>
        <taxon>Bacteria</taxon>
        <taxon>Pseudomonadati</taxon>
        <taxon>Campylobacterota</taxon>
        <taxon>Epsilonproteobacteria</taxon>
        <taxon>Campylobacterales</taxon>
        <taxon>Helicobacteraceae</taxon>
        <taxon>Helicobacter</taxon>
    </lineage>
</organism>
<comment type="caution">
    <text evidence="1">The sequence shown here is derived from an EMBL/GenBank/DDBJ whole genome shotgun (WGS) entry which is preliminary data.</text>
</comment>
<reference evidence="1 2" key="1">
    <citation type="submission" date="2018-04" db="EMBL/GenBank/DDBJ databases">
        <title>Novel Campyloabacter and Helicobacter Species and Strains.</title>
        <authorList>
            <person name="Mannion A.J."/>
            <person name="Shen Z."/>
            <person name="Fox J.G."/>
        </authorList>
    </citation>
    <scope>NUCLEOTIDE SEQUENCE [LARGE SCALE GENOMIC DNA]</scope>
    <source>
        <strain evidence="1 2">MIT 17-337</strain>
    </source>
</reference>
<keyword evidence="2" id="KW-1185">Reference proteome</keyword>
<gene>
    <name evidence="1" type="ORF">CQA53_04165</name>
</gene>
<sequence length="120" mass="13723">MKQAFYFFIATIMVLVIGCGSDKPKDLRTEFRKKIESGLGLTLPMMAPEGTKISKELIACTAQHMTDTFSDDEIKLIIDSSFSERLKNPAKIMEIQQKMESPEYTHKYMQTCATEIYQAR</sequence>
<accession>A0A3D8IM07</accession>
<dbReference type="OrthoDB" id="9878405at2"/>
<evidence type="ECO:0000313" key="2">
    <source>
        <dbReference type="Proteomes" id="UP000256379"/>
    </source>
</evidence>
<dbReference type="RefSeq" id="WP_115542772.1">
    <property type="nucleotide sequence ID" value="NZ_NXLQ01000006.1"/>
</dbReference>
<evidence type="ECO:0008006" key="3">
    <source>
        <dbReference type="Google" id="ProtNLM"/>
    </source>
</evidence>
<name>A0A3D8IM07_9HELI</name>
<protein>
    <recommendedName>
        <fullName evidence="3">Lipoprotein</fullName>
    </recommendedName>
</protein>